<dbReference type="Proteomes" id="UP000009080">
    <property type="component" value="Chromosome"/>
</dbReference>
<dbReference type="HOGENOM" id="CLU_035990_6_2_6"/>
<dbReference type="KEGG" id="ttu:TERTU_0683"/>
<dbReference type="GO" id="GO:0016829">
    <property type="term" value="F:lyase activity"/>
    <property type="evidence" value="ECO:0007669"/>
    <property type="project" value="UniProtKB-KW"/>
</dbReference>
<evidence type="ECO:0000256" key="7">
    <source>
        <dbReference type="ARBA" id="ARBA00023239"/>
    </source>
</evidence>
<evidence type="ECO:0000256" key="3">
    <source>
        <dbReference type="ARBA" id="ARBA00022763"/>
    </source>
</evidence>
<comment type="similarity">
    <text evidence="1 8">Belongs to the SOS response-associated peptidase family.</text>
</comment>
<organism evidence="9 10">
    <name type="scientific">Teredinibacter turnerae (strain ATCC 39867 / T7901)</name>
    <dbReference type="NCBI Taxonomy" id="377629"/>
    <lineage>
        <taxon>Bacteria</taxon>
        <taxon>Pseudomonadati</taxon>
        <taxon>Pseudomonadota</taxon>
        <taxon>Gammaproteobacteria</taxon>
        <taxon>Cellvibrionales</taxon>
        <taxon>Cellvibrionaceae</taxon>
        <taxon>Teredinibacter</taxon>
    </lineage>
</organism>
<dbReference type="STRING" id="377629.TERTU_0683"/>
<reference evidence="9 10" key="1">
    <citation type="journal article" date="2009" name="PLoS ONE">
        <title>The complete genome of Teredinibacter turnerae T7901: an intracellular endosymbiont of marine wood-boring bivalves (shipworms).</title>
        <authorList>
            <person name="Yang J.C."/>
            <person name="Madupu R."/>
            <person name="Durkin A.S."/>
            <person name="Ekborg N.A."/>
            <person name="Pedamallu C.S."/>
            <person name="Hostetler J.B."/>
            <person name="Radune D."/>
            <person name="Toms B.S."/>
            <person name="Henrissat B."/>
            <person name="Coutinho P.M."/>
            <person name="Schwarz S."/>
            <person name="Field L."/>
            <person name="Trindade-Silva A.E."/>
            <person name="Soares C.A.G."/>
            <person name="Elshahawi S."/>
            <person name="Hanora A."/>
            <person name="Schmidt E.W."/>
            <person name="Haygood M.G."/>
            <person name="Posfai J."/>
            <person name="Benner J."/>
            <person name="Madinger C."/>
            <person name="Nove J."/>
            <person name="Anton B."/>
            <person name="Chaudhary K."/>
            <person name="Foster J."/>
            <person name="Holman A."/>
            <person name="Kumar S."/>
            <person name="Lessard P.A."/>
            <person name="Luyten Y.A."/>
            <person name="Slatko B."/>
            <person name="Wood N."/>
            <person name="Wu B."/>
            <person name="Teplitski M."/>
            <person name="Mougous J.D."/>
            <person name="Ward N."/>
            <person name="Eisen J.A."/>
            <person name="Badger J.H."/>
            <person name="Distel D.L."/>
        </authorList>
    </citation>
    <scope>NUCLEOTIDE SEQUENCE [LARGE SCALE GENOMIC DNA]</scope>
    <source>
        <strain evidence="10">ATCC 39867 / T7901</strain>
    </source>
</reference>
<dbReference type="Gene3D" id="3.90.1680.10">
    <property type="entry name" value="SOS response associated peptidase-like"/>
    <property type="match status" value="1"/>
</dbReference>
<evidence type="ECO:0000256" key="6">
    <source>
        <dbReference type="ARBA" id="ARBA00023125"/>
    </source>
</evidence>
<evidence type="ECO:0000313" key="9">
    <source>
        <dbReference type="EMBL" id="ACR11114.1"/>
    </source>
</evidence>
<dbReference type="PANTHER" id="PTHR13604">
    <property type="entry name" value="DC12-RELATED"/>
    <property type="match status" value="1"/>
</dbReference>
<keyword evidence="7" id="KW-0456">Lyase</keyword>
<keyword evidence="6" id="KW-0238">DNA-binding</keyword>
<keyword evidence="10" id="KW-1185">Reference proteome</keyword>
<keyword evidence="5" id="KW-0190">Covalent protein-DNA linkage</keyword>
<sequence>MAHMCGRFANHVQDMHRWVSILKHWPANIEHGEPVAPTGFNIAPTQSVPVVCAAGTYAMRWGLVPSWSKDASPKFATFNARIETVAEKPTFRSTWNAKRRCLVPILGYYEWVQSGDGKQPYFVRQQHGGEILAMAGLWEQRGEMVSFTVLTEPASGKMSELHHRMPVFLNEQNARPWLEGGYEFAPLSHGELRADLSFYPVSKRVNKASEAGASLLDPLSDDGPDYAK</sequence>
<dbReference type="InterPro" id="IPR036590">
    <property type="entry name" value="SRAP-like"/>
</dbReference>
<evidence type="ECO:0000256" key="8">
    <source>
        <dbReference type="RuleBase" id="RU364100"/>
    </source>
</evidence>
<dbReference type="GO" id="GO:0106300">
    <property type="term" value="P:protein-DNA covalent cross-linking repair"/>
    <property type="evidence" value="ECO:0007669"/>
    <property type="project" value="InterPro"/>
</dbReference>
<evidence type="ECO:0000256" key="2">
    <source>
        <dbReference type="ARBA" id="ARBA00022670"/>
    </source>
</evidence>
<evidence type="ECO:0000313" key="10">
    <source>
        <dbReference type="Proteomes" id="UP000009080"/>
    </source>
</evidence>
<dbReference type="GO" id="GO:0003697">
    <property type="term" value="F:single-stranded DNA binding"/>
    <property type="evidence" value="ECO:0007669"/>
    <property type="project" value="InterPro"/>
</dbReference>
<protein>
    <recommendedName>
        <fullName evidence="8">Abasic site processing protein</fullName>
        <ecNumber evidence="8">3.4.-.-</ecNumber>
    </recommendedName>
</protein>
<name>C5BNV1_TERTT</name>
<dbReference type="PANTHER" id="PTHR13604:SF0">
    <property type="entry name" value="ABASIC SITE PROCESSING PROTEIN HMCES"/>
    <property type="match status" value="1"/>
</dbReference>
<dbReference type="SUPFAM" id="SSF143081">
    <property type="entry name" value="BB1717-like"/>
    <property type="match status" value="1"/>
</dbReference>
<dbReference type="InterPro" id="IPR003738">
    <property type="entry name" value="SRAP"/>
</dbReference>
<proteinExistence type="inferred from homology"/>
<gene>
    <name evidence="9" type="ordered locus">TERTU_0683</name>
</gene>
<evidence type="ECO:0000256" key="1">
    <source>
        <dbReference type="ARBA" id="ARBA00008136"/>
    </source>
</evidence>
<dbReference type="Pfam" id="PF02586">
    <property type="entry name" value="SRAP"/>
    <property type="match status" value="1"/>
</dbReference>
<keyword evidence="2 8" id="KW-0645">Protease</keyword>
<evidence type="ECO:0000256" key="4">
    <source>
        <dbReference type="ARBA" id="ARBA00022801"/>
    </source>
</evidence>
<evidence type="ECO:0000256" key="5">
    <source>
        <dbReference type="ARBA" id="ARBA00023124"/>
    </source>
</evidence>
<keyword evidence="4 8" id="KW-0378">Hydrolase</keyword>
<dbReference type="EMBL" id="CP001614">
    <property type="protein sequence ID" value="ACR11114.1"/>
    <property type="molecule type" value="Genomic_DNA"/>
</dbReference>
<keyword evidence="3" id="KW-0227">DNA damage</keyword>
<dbReference type="GO" id="GO:0006508">
    <property type="term" value="P:proteolysis"/>
    <property type="evidence" value="ECO:0007669"/>
    <property type="project" value="UniProtKB-KW"/>
</dbReference>
<dbReference type="AlphaFoldDB" id="C5BNV1"/>
<dbReference type="EC" id="3.4.-.-" evidence="8"/>
<dbReference type="GO" id="GO:0008233">
    <property type="term" value="F:peptidase activity"/>
    <property type="evidence" value="ECO:0007669"/>
    <property type="project" value="UniProtKB-KW"/>
</dbReference>
<dbReference type="eggNOG" id="COG2135">
    <property type="taxonomic scope" value="Bacteria"/>
</dbReference>
<accession>C5BNV1</accession>